<evidence type="ECO:0000256" key="6">
    <source>
        <dbReference type="SAM" id="Phobius"/>
    </source>
</evidence>
<feature type="transmembrane region" description="Helical" evidence="6">
    <location>
        <begin position="342"/>
        <end position="373"/>
    </location>
</feature>
<comment type="caution">
    <text evidence="9">The sequence shown here is derived from an EMBL/GenBank/DDBJ whole genome shotgun (WGS) entry which is preliminary data.</text>
</comment>
<dbReference type="GO" id="GO:0005886">
    <property type="term" value="C:plasma membrane"/>
    <property type="evidence" value="ECO:0007669"/>
    <property type="project" value="UniProtKB-SubCell"/>
</dbReference>
<feature type="transmembrane region" description="Helical" evidence="6">
    <location>
        <begin position="256"/>
        <end position="279"/>
    </location>
</feature>
<dbReference type="InterPro" id="IPR025405">
    <property type="entry name" value="DUF4131"/>
</dbReference>
<feature type="transmembrane region" description="Helical" evidence="6">
    <location>
        <begin position="7"/>
        <end position="26"/>
    </location>
</feature>
<evidence type="ECO:0000256" key="5">
    <source>
        <dbReference type="ARBA" id="ARBA00023136"/>
    </source>
</evidence>
<comment type="subcellular location">
    <subcellularLocation>
        <location evidence="1">Cell membrane</location>
        <topology evidence="1">Multi-pass membrane protein</topology>
    </subcellularLocation>
</comment>
<dbReference type="InterPro" id="IPR052159">
    <property type="entry name" value="Competence_DNA_uptake"/>
</dbReference>
<organism evidence="9 10">
    <name type="scientific">Arcicella rosea</name>
    <dbReference type="NCBI Taxonomy" id="502909"/>
    <lineage>
        <taxon>Bacteria</taxon>
        <taxon>Pseudomonadati</taxon>
        <taxon>Bacteroidota</taxon>
        <taxon>Cytophagia</taxon>
        <taxon>Cytophagales</taxon>
        <taxon>Flectobacillaceae</taxon>
        <taxon>Arcicella</taxon>
    </lineage>
</organism>
<feature type="domain" description="ComEC/Rec2-related protein" evidence="7">
    <location>
        <begin position="236"/>
        <end position="515"/>
    </location>
</feature>
<dbReference type="AlphaFoldDB" id="A0A841EU05"/>
<evidence type="ECO:0000313" key="10">
    <source>
        <dbReference type="Proteomes" id="UP000524404"/>
    </source>
</evidence>
<evidence type="ECO:0000256" key="3">
    <source>
        <dbReference type="ARBA" id="ARBA00022692"/>
    </source>
</evidence>
<keyword evidence="3 6" id="KW-0812">Transmembrane</keyword>
<evidence type="ECO:0000256" key="1">
    <source>
        <dbReference type="ARBA" id="ARBA00004651"/>
    </source>
</evidence>
<evidence type="ECO:0000259" key="7">
    <source>
        <dbReference type="Pfam" id="PF03772"/>
    </source>
</evidence>
<accession>A0A841EU05</accession>
<feature type="transmembrane region" description="Helical" evidence="6">
    <location>
        <begin position="461"/>
        <end position="482"/>
    </location>
</feature>
<dbReference type="InterPro" id="IPR004477">
    <property type="entry name" value="ComEC_N"/>
</dbReference>
<dbReference type="EMBL" id="JACHKT010000031">
    <property type="protein sequence ID" value="MBB6004869.1"/>
    <property type="molecule type" value="Genomic_DNA"/>
</dbReference>
<feature type="transmembrane region" description="Helical" evidence="6">
    <location>
        <begin position="432"/>
        <end position="455"/>
    </location>
</feature>
<gene>
    <name evidence="9" type="ORF">HNP25_003539</name>
</gene>
<keyword evidence="4 6" id="KW-1133">Transmembrane helix</keyword>
<sequence>MNYFSPFPFVRFTIALILGIVIYNFFTPSHLQPIFVVWLLSISIYIALYIFRQRFKNHLLIGFTGFAVLLLTGLLRTFLVTESNFPQHYSHNVSRLSHFEVIVDNLVEEKENTWKCIAEVRSVIVNNQILTSSGKILLYFDNRTVEKPNYGDVYLIKGNPQEISASKNPEEFDYRQYMAWQNIGFQQYCTVSAIEKVGNEKPNLIKALALKTNIVADSIFTAFVEGKQEYGVANAMILGQRDDIDSELMQAYSAAGAIHVLSVSGLHVGVICAVLVFLLGFLNKRGKNGKFVMLLIILTSLWFYAFITGLSSPVLRSTFMFSVILIAKTFQRKDNSYNTVAFSAFCLLLINPYFLFNVGFQLSFLAVFGMIYFQPKLNPLVVIDKNKSWFHWLADRTWKVTTVAIAAQIATFPITIYYFHQFPNYFLFANPLVILLSSVVLMYGLGFVIMAKILLYFNLEAILYLLGQGLKFSILALNKTVLWFEALPFAITKFLWISEGEMYLMYALIFKLMVLCKTQEYHWVKTSSVIVCVLIALTINKKVKQMNQDFLLIHSIPKHSAFSVVKGKRVLLLANDSFLKSRKDIGFRMNNFWAKAGVMDTLKRDLNQNQVLKSFGVISQSKDSVTIIAWKNKTFLWLGKNLKRKEFNAQNQFFDYLILANKSVNDLTQIVGKVQFKFLIIDASYSDWYADKLSNQAKLLGLNCINLRKQGAYQIDDSD</sequence>
<feature type="transmembrane region" description="Helical" evidence="6">
    <location>
        <begin position="291"/>
        <end position="307"/>
    </location>
</feature>
<dbReference type="Pfam" id="PF13567">
    <property type="entry name" value="DUF4131"/>
    <property type="match status" value="1"/>
</dbReference>
<keyword evidence="2" id="KW-1003">Cell membrane</keyword>
<evidence type="ECO:0000313" key="9">
    <source>
        <dbReference type="EMBL" id="MBB6004869.1"/>
    </source>
</evidence>
<keyword evidence="5 6" id="KW-0472">Membrane</keyword>
<dbReference type="PANTHER" id="PTHR30619">
    <property type="entry name" value="DNA INTERNALIZATION/COMPETENCE PROTEIN COMEC/REC2"/>
    <property type="match status" value="1"/>
</dbReference>
<dbReference type="NCBIfam" id="TIGR00360">
    <property type="entry name" value="ComEC_N-term"/>
    <property type="match status" value="1"/>
</dbReference>
<dbReference type="Proteomes" id="UP000524404">
    <property type="component" value="Unassembled WGS sequence"/>
</dbReference>
<feature type="transmembrane region" description="Helical" evidence="6">
    <location>
        <begin position="58"/>
        <end position="79"/>
    </location>
</feature>
<feature type="transmembrane region" description="Helical" evidence="6">
    <location>
        <begin position="32"/>
        <end position="51"/>
    </location>
</feature>
<feature type="domain" description="DUF4131" evidence="8">
    <location>
        <begin position="31"/>
        <end position="189"/>
    </location>
</feature>
<feature type="transmembrane region" description="Helical" evidence="6">
    <location>
        <begin position="521"/>
        <end position="539"/>
    </location>
</feature>
<name>A0A841EU05_9BACT</name>
<keyword evidence="10" id="KW-1185">Reference proteome</keyword>
<protein>
    <submittedName>
        <fullName evidence="9">Competence protein ComEC</fullName>
    </submittedName>
</protein>
<dbReference type="RefSeq" id="WP_184136183.1">
    <property type="nucleotide sequence ID" value="NZ_JACHKT010000031.1"/>
</dbReference>
<proteinExistence type="predicted"/>
<dbReference type="PANTHER" id="PTHR30619:SF1">
    <property type="entry name" value="RECOMBINATION PROTEIN 2"/>
    <property type="match status" value="1"/>
</dbReference>
<evidence type="ECO:0000256" key="4">
    <source>
        <dbReference type="ARBA" id="ARBA00022989"/>
    </source>
</evidence>
<dbReference type="Pfam" id="PF03772">
    <property type="entry name" value="Competence"/>
    <property type="match status" value="1"/>
</dbReference>
<reference evidence="9 10" key="1">
    <citation type="submission" date="2020-08" db="EMBL/GenBank/DDBJ databases">
        <title>Functional genomics of gut bacteria from endangered species of beetles.</title>
        <authorList>
            <person name="Carlos-Shanley C."/>
        </authorList>
    </citation>
    <scope>NUCLEOTIDE SEQUENCE [LARGE SCALE GENOMIC DNA]</scope>
    <source>
        <strain evidence="9 10">S00070</strain>
    </source>
</reference>
<feature type="transmembrane region" description="Helical" evidence="6">
    <location>
        <begin position="494"/>
        <end position="515"/>
    </location>
</feature>
<evidence type="ECO:0000256" key="2">
    <source>
        <dbReference type="ARBA" id="ARBA00022475"/>
    </source>
</evidence>
<feature type="transmembrane region" description="Helical" evidence="6">
    <location>
        <begin position="398"/>
        <end position="420"/>
    </location>
</feature>
<evidence type="ECO:0000259" key="8">
    <source>
        <dbReference type="Pfam" id="PF13567"/>
    </source>
</evidence>